<keyword evidence="3" id="KW-0805">Transcription regulation</keyword>
<reference evidence="9" key="1">
    <citation type="submission" date="2023-03" db="EMBL/GenBank/DDBJ databases">
        <title>Massive genome expansion in bonnet fungi (Mycena s.s.) driven by repeated elements and novel gene families across ecological guilds.</title>
        <authorList>
            <consortium name="Lawrence Berkeley National Laboratory"/>
            <person name="Harder C.B."/>
            <person name="Miyauchi S."/>
            <person name="Viragh M."/>
            <person name="Kuo A."/>
            <person name="Thoen E."/>
            <person name="Andreopoulos B."/>
            <person name="Lu D."/>
            <person name="Skrede I."/>
            <person name="Drula E."/>
            <person name="Henrissat B."/>
            <person name="Morin E."/>
            <person name="Kohler A."/>
            <person name="Barry K."/>
            <person name="LaButti K."/>
            <person name="Morin E."/>
            <person name="Salamov A."/>
            <person name="Lipzen A."/>
            <person name="Mereny Z."/>
            <person name="Hegedus B."/>
            <person name="Baldrian P."/>
            <person name="Stursova M."/>
            <person name="Weitz H."/>
            <person name="Taylor A."/>
            <person name="Grigoriev I.V."/>
            <person name="Nagy L.G."/>
            <person name="Martin F."/>
            <person name="Kauserud H."/>
        </authorList>
    </citation>
    <scope>NUCLEOTIDE SEQUENCE</scope>
    <source>
        <strain evidence="9">CBHHK002</strain>
    </source>
</reference>
<evidence type="ECO:0000256" key="3">
    <source>
        <dbReference type="ARBA" id="ARBA00023015"/>
    </source>
</evidence>
<dbReference type="GO" id="GO:0003677">
    <property type="term" value="F:DNA binding"/>
    <property type="evidence" value="ECO:0007669"/>
    <property type="project" value="UniProtKB-KW"/>
</dbReference>
<dbReference type="GO" id="GO:0008270">
    <property type="term" value="F:zinc ion binding"/>
    <property type="evidence" value="ECO:0007669"/>
    <property type="project" value="InterPro"/>
</dbReference>
<gene>
    <name evidence="9" type="ORF">DFH08DRAFT_1014449</name>
</gene>
<name>A0AAD6ZSU7_9AGAR</name>
<sequence>MPTQALKLDDRLGNLIHYGGTSSPFRFGTKPASEVSRIPEVVENPDVSYVLQLDDVDISQTHPDIDWSRHLPPEVTLDRRQHDKMLDLSFKFLTMWTFRVAPALFLRDMYRALSVPRSEKPPRTSYYSALLHNAILSLSALFSDDPYLRDRKTRQYFATKAKGLLEAECWKPDISLVLALAFIGTYHADLGERIQAELFCGKSTRLSVTLGLGVDATPWVRAGLISEDQRIARNWAHWNVFSLDVCWALYFGRDFCGPPGPRRNIPMPFVDAEMDQIPWHYPPANIAPQPNYTTLIFFQSSALFVIARDIIDVVNGLTPSARLDTAQVDAIQNHVTKIDLELNNWKSQLPPEIDITLANRAKSAPQRLMMHLGYWWCFIVLHRPFFSRRAQPIQHSDREVDHVKLCTRAAENILELTETWQSLYTLRLVPITMVQVLFNAGTIFLLRALQATTSPRIAHGALNTALAQVETCLKYLQEVAETWPSGARTRDTLQAIVNDRLRPVLARRLAQKGEQASSSAAATRSSSSSSPSSPSPSLSEKPAPPLTYAGEPSLESILSTMPAPTYASSSWNPQQLVPSWTQSPIDFFAQTQNAPAATAFDAQSLYDSAFADVDMTALLPSIDFFPAQELWEQGIMGDDRAARMLFSQGSS</sequence>
<evidence type="ECO:0000256" key="7">
    <source>
        <dbReference type="SAM" id="MobiDB-lite"/>
    </source>
</evidence>
<dbReference type="EMBL" id="JARIHO010000029">
    <property type="protein sequence ID" value="KAJ7337434.1"/>
    <property type="molecule type" value="Genomic_DNA"/>
</dbReference>
<dbReference type="Proteomes" id="UP001218218">
    <property type="component" value="Unassembled WGS sequence"/>
</dbReference>
<comment type="caution">
    <text evidence="9">The sequence shown here is derived from an EMBL/GenBank/DDBJ whole genome shotgun (WGS) entry which is preliminary data.</text>
</comment>
<dbReference type="CDD" id="cd12148">
    <property type="entry name" value="fungal_TF_MHR"/>
    <property type="match status" value="1"/>
</dbReference>
<dbReference type="InterPro" id="IPR051615">
    <property type="entry name" value="Transcr_Regulatory_Elem"/>
</dbReference>
<keyword evidence="10" id="KW-1185">Reference proteome</keyword>
<evidence type="ECO:0000256" key="2">
    <source>
        <dbReference type="ARBA" id="ARBA00022833"/>
    </source>
</evidence>
<dbReference type="Pfam" id="PF04082">
    <property type="entry name" value="Fungal_trans"/>
    <property type="match status" value="1"/>
</dbReference>
<evidence type="ECO:0000256" key="4">
    <source>
        <dbReference type="ARBA" id="ARBA00023125"/>
    </source>
</evidence>
<dbReference type="PANTHER" id="PTHR31313:SF81">
    <property type="entry name" value="TY1 ENHANCER ACTIVATOR"/>
    <property type="match status" value="1"/>
</dbReference>
<keyword evidence="4" id="KW-0238">DNA-binding</keyword>
<proteinExistence type="predicted"/>
<dbReference type="GO" id="GO:0006351">
    <property type="term" value="P:DNA-templated transcription"/>
    <property type="evidence" value="ECO:0007669"/>
    <property type="project" value="InterPro"/>
</dbReference>
<dbReference type="AlphaFoldDB" id="A0AAD6ZSU7"/>
<evidence type="ECO:0000313" key="9">
    <source>
        <dbReference type="EMBL" id="KAJ7337434.1"/>
    </source>
</evidence>
<evidence type="ECO:0000256" key="6">
    <source>
        <dbReference type="ARBA" id="ARBA00023242"/>
    </source>
</evidence>
<evidence type="ECO:0000256" key="5">
    <source>
        <dbReference type="ARBA" id="ARBA00023163"/>
    </source>
</evidence>
<feature type="compositionally biased region" description="Low complexity" evidence="7">
    <location>
        <begin position="516"/>
        <end position="541"/>
    </location>
</feature>
<feature type="domain" description="Xylanolytic transcriptional activator regulatory" evidence="8">
    <location>
        <begin position="105"/>
        <end position="346"/>
    </location>
</feature>
<evidence type="ECO:0000313" key="10">
    <source>
        <dbReference type="Proteomes" id="UP001218218"/>
    </source>
</evidence>
<accession>A0AAD6ZSU7</accession>
<feature type="region of interest" description="Disordered" evidence="7">
    <location>
        <begin position="512"/>
        <end position="550"/>
    </location>
</feature>
<keyword evidence="6" id="KW-0539">Nucleus</keyword>
<evidence type="ECO:0000259" key="8">
    <source>
        <dbReference type="Pfam" id="PF04082"/>
    </source>
</evidence>
<dbReference type="PANTHER" id="PTHR31313">
    <property type="entry name" value="TY1 ENHANCER ACTIVATOR"/>
    <property type="match status" value="1"/>
</dbReference>
<dbReference type="InterPro" id="IPR007219">
    <property type="entry name" value="XnlR_reg_dom"/>
</dbReference>
<keyword evidence="5" id="KW-0804">Transcription</keyword>
<evidence type="ECO:0000256" key="1">
    <source>
        <dbReference type="ARBA" id="ARBA00022723"/>
    </source>
</evidence>
<keyword evidence="2" id="KW-0862">Zinc</keyword>
<protein>
    <recommendedName>
        <fullName evidence="8">Xylanolytic transcriptional activator regulatory domain-containing protein</fullName>
    </recommendedName>
</protein>
<organism evidence="9 10">
    <name type="scientific">Mycena albidolilacea</name>
    <dbReference type="NCBI Taxonomy" id="1033008"/>
    <lineage>
        <taxon>Eukaryota</taxon>
        <taxon>Fungi</taxon>
        <taxon>Dikarya</taxon>
        <taxon>Basidiomycota</taxon>
        <taxon>Agaricomycotina</taxon>
        <taxon>Agaricomycetes</taxon>
        <taxon>Agaricomycetidae</taxon>
        <taxon>Agaricales</taxon>
        <taxon>Marasmiineae</taxon>
        <taxon>Mycenaceae</taxon>
        <taxon>Mycena</taxon>
    </lineage>
</organism>
<keyword evidence="1" id="KW-0479">Metal-binding</keyword>